<gene>
    <name evidence="3" type="ORF">HGA10_06105</name>
</gene>
<dbReference type="EMBL" id="JAAXOM010000001">
    <property type="protein sequence ID" value="NKX86886.1"/>
    <property type="molecule type" value="Genomic_DNA"/>
</dbReference>
<evidence type="ECO:0000313" key="3">
    <source>
        <dbReference type="EMBL" id="NKX86886.1"/>
    </source>
</evidence>
<protein>
    <submittedName>
        <fullName evidence="3">DJ-1/PfpI family protein</fullName>
    </submittedName>
</protein>
<evidence type="ECO:0000259" key="2">
    <source>
        <dbReference type="Pfam" id="PF01965"/>
    </source>
</evidence>
<dbReference type="AlphaFoldDB" id="A0A846W2B0"/>
<evidence type="ECO:0000256" key="1">
    <source>
        <dbReference type="SAM" id="SignalP"/>
    </source>
</evidence>
<dbReference type="PROSITE" id="PS51318">
    <property type="entry name" value="TAT"/>
    <property type="match status" value="1"/>
</dbReference>
<dbReference type="InterPro" id="IPR052158">
    <property type="entry name" value="INH-QAR"/>
</dbReference>
<organism evidence="3 4">
    <name type="scientific">Nocardia coubleae</name>
    <dbReference type="NCBI Taxonomy" id="356147"/>
    <lineage>
        <taxon>Bacteria</taxon>
        <taxon>Bacillati</taxon>
        <taxon>Actinomycetota</taxon>
        <taxon>Actinomycetes</taxon>
        <taxon>Mycobacteriales</taxon>
        <taxon>Nocardiaceae</taxon>
        <taxon>Nocardia</taxon>
    </lineage>
</organism>
<feature type="chain" id="PRO_5038734789" evidence="1">
    <location>
        <begin position="32"/>
        <end position="265"/>
    </location>
</feature>
<accession>A0A846W2B0</accession>
<feature type="signal peptide" evidence="1">
    <location>
        <begin position="1"/>
        <end position="31"/>
    </location>
</feature>
<dbReference type="InterPro" id="IPR006311">
    <property type="entry name" value="TAT_signal"/>
</dbReference>
<dbReference type="Pfam" id="PF01965">
    <property type="entry name" value="DJ-1_PfpI"/>
    <property type="match status" value="1"/>
</dbReference>
<dbReference type="RefSeq" id="WP_157104904.1">
    <property type="nucleotide sequence ID" value="NZ_JAAXOM010000001.1"/>
</dbReference>
<comment type="caution">
    <text evidence="3">The sequence shown here is derived from an EMBL/GenBank/DDBJ whole genome shotgun (WGS) entry which is preliminary data.</text>
</comment>
<dbReference type="PANTHER" id="PTHR43130:SF2">
    <property type="entry name" value="DJ-1_PFPI DOMAIN-CONTAINING PROTEIN"/>
    <property type="match status" value="1"/>
</dbReference>
<dbReference type="Proteomes" id="UP000572007">
    <property type="component" value="Unassembled WGS sequence"/>
</dbReference>
<dbReference type="CDD" id="cd03139">
    <property type="entry name" value="GATase1_PfpI_2"/>
    <property type="match status" value="1"/>
</dbReference>
<name>A0A846W2B0_9NOCA</name>
<keyword evidence="1" id="KW-0732">Signal</keyword>
<evidence type="ECO:0000313" key="4">
    <source>
        <dbReference type="Proteomes" id="UP000572007"/>
    </source>
</evidence>
<dbReference type="SUPFAM" id="SSF52317">
    <property type="entry name" value="Class I glutamine amidotransferase-like"/>
    <property type="match status" value="1"/>
</dbReference>
<reference evidence="3 4" key="1">
    <citation type="submission" date="2020-04" db="EMBL/GenBank/DDBJ databases">
        <title>MicrobeNet Type strains.</title>
        <authorList>
            <person name="Nicholson A.C."/>
        </authorList>
    </citation>
    <scope>NUCLEOTIDE SEQUENCE [LARGE SCALE GENOMIC DNA]</scope>
    <source>
        <strain evidence="3 4">DSM 44960</strain>
    </source>
</reference>
<sequence length="265" mass="27441">MTAKPSRRTAITGGLAGLVALPMAISGCSSAEATSHIEEHGVAPQPFAPSAPIKVAIVLYDGMTALDAIGPYDLMNYVPNLTMQFVAISADPVRTDSGLLALTPTNTFADADQPDVLLVPGGPSAATMSKNPEMLRWVQGAAGEATWVVSVCTGALILGGAQLLEGRPATTHWIAMDALAGFGAQPRPDSRIVRSDNVVTAAGVSAGLDAALWLISMLRGVDAAETAQLCIEYDPQPPFDNGHYGSAKEATRADAKALLAHALKR</sequence>
<proteinExistence type="predicted"/>
<dbReference type="PROSITE" id="PS51257">
    <property type="entry name" value="PROKAR_LIPOPROTEIN"/>
    <property type="match status" value="1"/>
</dbReference>
<dbReference type="Gene3D" id="3.40.50.880">
    <property type="match status" value="1"/>
</dbReference>
<dbReference type="InterPro" id="IPR029062">
    <property type="entry name" value="Class_I_gatase-like"/>
</dbReference>
<dbReference type="GO" id="GO:0006355">
    <property type="term" value="P:regulation of DNA-templated transcription"/>
    <property type="evidence" value="ECO:0007669"/>
    <property type="project" value="TreeGrafter"/>
</dbReference>
<dbReference type="InterPro" id="IPR002818">
    <property type="entry name" value="DJ-1/PfpI"/>
</dbReference>
<dbReference type="PANTHER" id="PTHR43130">
    <property type="entry name" value="ARAC-FAMILY TRANSCRIPTIONAL REGULATOR"/>
    <property type="match status" value="1"/>
</dbReference>
<keyword evidence="4" id="KW-1185">Reference proteome</keyword>
<feature type="domain" description="DJ-1/PfpI" evidence="2">
    <location>
        <begin position="54"/>
        <end position="214"/>
    </location>
</feature>